<dbReference type="RefSeq" id="WP_160063676.1">
    <property type="nucleotide sequence ID" value="NZ_WUYX01000022.1"/>
</dbReference>
<proteinExistence type="predicted"/>
<keyword evidence="2" id="KW-1185">Reference proteome</keyword>
<dbReference type="AlphaFoldDB" id="A0A6B0VKK3"/>
<dbReference type="EMBL" id="WUYX01000022">
    <property type="protein sequence ID" value="MXV61637.1"/>
    <property type="molecule type" value="Genomic_DNA"/>
</dbReference>
<gene>
    <name evidence="1" type="ORF">GS429_06075</name>
</gene>
<accession>A0A6B0VKK3</accession>
<dbReference type="OrthoDB" id="350259at2157"/>
<protein>
    <submittedName>
        <fullName evidence="1">Uncharacterized protein</fullName>
    </submittedName>
</protein>
<dbReference type="Proteomes" id="UP000434101">
    <property type="component" value="Unassembled WGS sequence"/>
</dbReference>
<evidence type="ECO:0000313" key="2">
    <source>
        <dbReference type="Proteomes" id="UP000434101"/>
    </source>
</evidence>
<organism evidence="1 2">
    <name type="scientific">Natronorubrum halalkaliphilum</name>
    <dbReference type="NCBI Taxonomy" id="2691917"/>
    <lineage>
        <taxon>Archaea</taxon>
        <taxon>Methanobacteriati</taxon>
        <taxon>Methanobacteriota</taxon>
        <taxon>Stenosarchaea group</taxon>
        <taxon>Halobacteria</taxon>
        <taxon>Halobacteriales</taxon>
        <taxon>Natrialbaceae</taxon>
        <taxon>Natronorubrum</taxon>
    </lineage>
</organism>
<sequence>MCGIPTDTPWEINWDRDFETSVQELKQSGSFDAYRKKIIRIMRNPVREGSYKSENLKGMKTAHIPGNRQDIICFEITPGINDESQKADLEELYFHFIDHWDNYDSALTRRDPANVEYGFEIYIPYYGGPYEVEKVINTVYQVGKDYDGINIAAQEWEDEHVTMTGEAAPDDRHVFDDFLPDAATIEYDDISPF</sequence>
<comment type="caution">
    <text evidence="1">The sequence shown here is derived from an EMBL/GenBank/DDBJ whole genome shotgun (WGS) entry which is preliminary data.</text>
</comment>
<reference evidence="1 2" key="1">
    <citation type="submission" date="2020-01" db="EMBL/GenBank/DDBJ databases">
        <title>Natronorubrum sp. JWXQ-INN 674 isolated from Inner Mongolia Autonomous Region of China.</title>
        <authorList>
            <person name="Xue Q."/>
        </authorList>
    </citation>
    <scope>NUCLEOTIDE SEQUENCE [LARGE SCALE GENOMIC DNA]</scope>
    <source>
        <strain evidence="1 2">JWXQ-INN-674</strain>
    </source>
</reference>
<evidence type="ECO:0000313" key="1">
    <source>
        <dbReference type="EMBL" id="MXV61637.1"/>
    </source>
</evidence>
<name>A0A6B0VKK3_9EURY</name>